<keyword evidence="10" id="KW-1185">Reference proteome</keyword>
<dbReference type="Gene3D" id="3.30.1360.40">
    <property type="match status" value="1"/>
</dbReference>
<dbReference type="InterPro" id="IPR035516">
    <property type="entry name" value="Gyrase/topoIV_suA_C"/>
</dbReference>
<dbReference type="InterPro" id="IPR013758">
    <property type="entry name" value="Topo_IIA_A/C_ab"/>
</dbReference>
<comment type="catalytic activity">
    <reaction evidence="5">
        <text>ATP-dependent breakage, passage and rejoining of double-stranded DNA.</text>
        <dbReference type="EC" id="5.6.2.2"/>
    </reaction>
</comment>
<protein>
    <submittedName>
        <fullName evidence="9">DNA gyrase subunit A</fullName>
    </submittedName>
</protein>
<evidence type="ECO:0000256" key="5">
    <source>
        <dbReference type="PROSITE-ProRule" id="PRU01384"/>
    </source>
</evidence>
<name>A0A9W5TEP2_BABOV</name>
<gene>
    <name evidence="9" type="ORF">BaOVIS_030710</name>
</gene>
<dbReference type="InterPro" id="IPR050220">
    <property type="entry name" value="Type_II_DNA_Topoisomerases"/>
</dbReference>
<evidence type="ECO:0000256" key="3">
    <source>
        <dbReference type="ARBA" id="ARBA00023125"/>
    </source>
</evidence>
<feature type="signal peptide" evidence="7">
    <location>
        <begin position="1"/>
        <end position="24"/>
    </location>
</feature>
<accession>A0A9W5TEP2</accession>
<dbReference type="PROSITE" id="PS52040">
    <property type="entry name" value="TOPO_IIA"/>
    <property type="match status" value="1"/>
</dbReference>
<dbReference type="CDD" id="cd00187">
    <property type="entry name" value="TOP4c"/>
    <property type="match status" value="1"/>
</dbReference>
<feature type="chain" id="PRO_5040915850" evidence="7">
    <location>
        <begin position="25"/>
        <end position="1116"/>
    </location>
</feature>
<reference evidence="9" key="1">
    <citation type="submission" date="2019-12" db="EMBL/GenBank/DDBJ databases">
        <title>Genome sequence of Babesia ovis.</title>
        <authorList>
            <person name="Yamagishi J."/>
            <person name="Sevinc F."/>
            <person name="Xuan X."/>
        </authorList>
    </citation>
    <scope>NUCLEOTIDE SEQUENCE</scope>
    <source>
        <strain evidence="9">Selcuk</strain>
    </source>
</reference>
<keyword evidence="2 5" id="KW-0799">Topoisomerase</keyword>
<feature type="domain" description="Topo IIA-type catalytic" evidence="8">
    <location>
        <begin position="173"/>
        <end position="678"/>
    </location>
</feature>
<dbReference type="Gene3D" id="2.120.10.90">
    <property type="entry name" value="DNA gyrase/topoisomerase IV, subunit A, C-terminal"/>
    <property type="match status" value="1"/>
</dbReference>
<keyword evidence="3 5" id="KW-0238">DNA-binding</keyword>
<keyword evidence="4 5" id="KW-0413">Isomerase</keyword>
<dbReference type="Gene3D" id="3.90.199.10">
    <property type="entry name" value="Topoisomerase II, domain 5"/>
    <property type="match status" value="1"/>
</dbReference>
<dbReference type="InterPro" id="IPR013757">
    <property type="entry name" value="Topo_IIA_A_a_sf"/>
</dbReference>
<evidence type="ECO:0000256" key="1">
    <source>
        <dbReference type="ARBA" id="ARBA00008263"/>
    </source>
</evidence>
<dbReference type="OrthoDB" id="734at2759"/>
<dbReference type="GO" id="GO:0006265">
    <property type="term" value="P:DNA topological change"/>
    <property type="evidence" value="ECO:0007669"/>
    <property type="project" value="UniProtKB-UniRule"/>
</dbReference>
<dbReference type="GO" id="GO:0003918">
    <property type="term" value="F:DNA topoisomerase type II (double strand cut, ATP-hydrolyzing) activity"/>
    <property type="evidence" value="ECO:0007669"/>
    <property type="project" value="UniProtKB-EC"/>
</dbReference>
<feature type="region of interest" description="Disordered" evidence="6">
    <location>
        <begin position="684"/>
        <end position="703"/>
    </location>
</feature>
<dbReference type="EMBL" id="BLIY01000023">
    <property type="protein sequence ID" value="GFE55667.1"/>
    <property type="molecule type" value="Genomic_DNA"/>
</dbReference>
<dbReference type="Pfam" id="PF00521">
    <property type="entry name" value="DNA_topoisoIV"/>
    <property type="match status" value="1"/>
</dbReference>
<evidence type="ECO:0000256" key="7">
    <source>
        <dbReference type="SAM" id="SignalP"/>
    </source>
</evidence>
<dbReference type="SUPFAM" id="SSF101904">
    <property type="entry name" value="GyrA/ParC C-terminal domain-like"/>
    <property type="match status" value="1"/>
</dbReference>
<dbReference type="Gene3D" id="1.10.268.10">
    <property type="entry name" value="Topoisomerase, domain 3"/>
    <property type="match status" value="1"/>
</dbReference>
<dbReference type="Proteomes" id="UP001057455">
    <property type="component" value="Unassembled WGS sequence"/>
</dbReference>
<dbReference type="GO" id="GO:0009330">
    <property type="term" value="C:DNA topoisomerase type II (double strand cut, ATP-hydrolyzing) complex"/>
    <property type="evidence" value="ECO:0007669"/>
    <property type="project" value="TreeGrafter"/>
</dbReference>
<comment type="caution">
    <text evidence="9">The sequence shown here is derived from an EMBL/GenBank/DDBJ whole genome shotgun (WGS) entry which is preliminary data.</text>
</comment>
<dbReference type="PANTHER" id="PTHR43493">
    <property type="entry name" value="DNA GYRASE/TOPOISOMERASE SUBUNIT A"/>
    <property type="match status" value="1"/>
</dbReference>
<feature type="compositionally biased region" description="Low complexity" evidence="6">
    <location>
        <begin position="96"/>
        <end position="125"/>
    </location>
</feature>
<dbReference type="GO" id="GO:0005524">
    <property type="term" value="F:ATP binding"/>
    <property type="evidence" value="ECO:0007669"/>
    <property type="project" value="InterPro"/>
</dbReference>
<dbReference type="PANTHER" id="PTHR43493:SF5">
    <property type="entry name" value="DNA GYRASE SUBUNIT A, CHLOROPLASTIC_MITOCHONDRIAL"/>
    <property type="match status" value="1"/>
</dbReference>
<dbReference type="SMART" id="SM00434">
    <property type="entry name" value="TOP4c"/>
    <property type="match status" value="1"/>
</dbReference>
<evidence type="ECO:0000256" key="2">
    <source>
        <dbReference type="ARBA" id="ARBA00023029"/>
    </source>
</evidence>
<dbReference type="AlphaFoldDB" id="A0A9W5TEP2"/>
<feature type="region of interest" description="Disordered" evidence="6">
    <location>
        <begin position="990"/>
        <end position="1012"/>
    </location>
</feature>
<dbReference type="InterPro" id="IPR013760">
    <property type="entry name" value="Topo_IIA-like_dom_sf"/>
</dbReference>
<feature type="active site" description="O-(5'-phospho-DNA)-tyrosine intermediate" evidence="5">
    <location>
        <position position="260"/>
    </location>
</feature>
<proteinExistence type="inferred from homology"/>
<evidence type="ECO:0000259" key="8">
    <source>
        <dbReference type="PROSITE" id="PS52040"/>
    </source>
</evidence>
<feature type="region of interest" description="Disordered" evidence="6">
    <location>
        <begin position="67"/>
        <end position="139"/>
    </location>
</feature>
<feature type="compositionally biased region" description="Polar residues" evidence="6">
    <location>
        <begin position="79"/>
        <end position="95"/>
    </location>
</feature>
<dbReference type="InterPro" id="IPR002205">
    <property type="entry name" value="Topo_IIA_dom_A"/>
</dbReference>
<evidence type="ECO:0000256" key="4">
    <source>
        <dbReference type="ARBA" id="ARBA00023235"/>
    </source>
</evidence>
<organism evidence="9 10">
    <name type="scientific">Babesia ovis</name>
    <dbReference type="NCBI Taxonomy" id="5869"/>
    <lineage>
        <taxon>Eukaryota</taxon>
        <taxon>Sar</taxon>
        <taxon>Alveolata</taxon>
        <taxon>Apicomplexa</taxon>
        <taxon>Aconoidasida</taxon>
        <taxon>Piroplasmida</taxon>
        <taxon>Babesiidae</taxon>
        <taxon>Babesia</taxon>
    </lineage>
</organism>
<evidence type="ECO:0000313" key="9">
    <source>
        <dbReference type="EMBL" id="GFE55667.1"/>
    </source>
</evidence>
<dbReference type="GO" id="GO:0003677">
    <property type="term" value="F:DNA binding"/>
    <property type="evidence" value="ECO:0007669"/>
    <property type="project" value="UniProtKB-UniRule"/>
</dbReference>
<evidence type="ECO:0000256" key="6">
    <source>
        <dbReference type="SAM" id="MobiDB-lite"/>
    </source>
</evidence>
<sequence length="1116" mass="123553">MRLTTRAWLRTVVVVWALWRHILAFQVPCGLEPLVVWRHTSQTPVSTRNGSHLALCALGGAKEDSILEGNGSGKGNTAVEGNSTVEDNTQDSNNGTQDTSSTPTNNDTTTATNDVLDTTHTTSSTPNDTGHTKEGSSLEGPDAAQLVQDLELCDELSQSFMKYALSIILGRALPDARDGLKIVHRRILWAMQVMKLNASSQYRKCAKVVGDVLGKYHPHSDKSVYDALCRLSQNFMMRVPLVDGHGNFGSTDDPPAAMRYTECRLTRFSEQLLLGDMDYTVDMLPNFDSTELEPTVLPAKVPMLLINGSSGIAVGLATSIPPHNPGEIIEAAMVMARNQGKVDPERLLDIVRGPDFPTGGHIITTAENLSKIYTTGKGSIMLQAKFLYEERIRVKRDGDVSINTYNSSSQLSFSAGSRISIVVKELPYNVRLRDVMMSISKAVETGALRGIADLRDESDRSGLRLVIDLKKHVTTHLEVEEIMTKLKRMNGLCSFFKCNFIALDSSGTKPVRLSLYSALKIWLDFRVETVRSRTKHLLSQAKERLNIVRGLVIASSHIDEIIRMVRNSTSPTEARNMLCDNRYGGLNQEQAAAVMRMTLSQLSRIEREKFEAEASELTATIRSYNHLLSDDSRIYTLIADELEQIRQNPRKLYTCRRRCTTLSVTGRVKPSGVSTKGLIDVVDHGPTEPLGKDLPPTLEDSTDDDSDIDINTNAVVNDNSLDTVDLSLVSSGGNGRQEPSLIVINNMGWLQRIKLDNSFFTSQRARSIYSSRVYQPSIAQYSITGTSDPAADPGSPQDDLVMKHGLCFSGDTAILIGQDGVCLMFPVSKLRLCSRGYSLWKALKLKSFDKIAYFMLSSRIHYNDASNGTRHSLQLPNSDSYLVVGFSDGDIAITCGSQLLNARTTKSGISRLRLWSNRDEKPVFAFICGPDDDIFVGTSQGYSLRVHVKEFLGGLDNRVKTRRRLIRLKDNDEVTCGALLEAPFSEMDTSVAHGIPPEQGGTSPTSDNGHRPQVDNRHLLLLSHNARAKLLPFGEIQQRRHGCYGYNITRQSGESQDRLAAAVVVSPEDNVLLVSEQGLLARKDPFVVPRALRHHKLRNFWTRPKDDDTLRYAARL</sequence>
<dbReference type="SUPFAM" id="SSF56719">
    <property type="entry name" value="Type II DNA topoisomerase"/>
    <property type="match status" value="1"/>
</dbReference>
<evidence type="ECO:0000313" key="10">
    <source>
        <dbReference type="Proteomes" id="UP001057455"/>
    </source>
</evidence>
<comment type="similarity">
    <text evidence="1">Belongs to the type II topoisomerase GyrA/ParC subunit family.</text>
</comment>
<keyword evidence="7" id="KW-0732">Signal</keyword>